<evidence type="ECO:0000256" key="1">
    <source>
        <dbReference type="SAM" id="Phobius"/>
    </source>
</evidence>
<keyword evidence="1" id="KW-0472">Membrane</keyword>
<dbReference type="InterPro" id="IPR025889">
    <property type="entry name" value="GSP17M-like_dom"/>
</dbReference>
<dbReference type="Pfam" id="PF11181">
    <property type="entry name" value="YflT"/>
    <property type="match status" value="1"/>
</dbReference>
<name>A0ABP5ZLR5_9ACTN</name>
<evidence type="ECO:0000313" key="4">
    <source>
        <dbReference type="Proteomes" id="UP001499942"/>
    </source>
</evidence>
<keyword evidence="4" id="KW-1185">Reference proteome</keyword>
<protein>
    <recommendedName>
        <fullName evidence="2">General stress protein 17M-like domain-containing protein</fullName>
    </recommendedName>
</protein>
<gene>
    <name evidence="3" type="ORF">GCM10010393_35250</name>
</gene>
<dbReference type="Proteomes" id="UP001499942">
    <property type="component" value="Unassembled WGS sequence"/>
</dbReference>
<feature type="domain" description="General stress protein 17M-like" evidence="2">
    <location>
        <begin position="18"/>
        <end position="91"/>
    </location>
</feature>
<keyword evidence="1" id="KW-1133">Transmembrane helix</keyword>
<sequence>MPEIEPNPPSPAHLAWNKVAGYDSYEEAQAAVDRLSDKGFPVEHLDIIGTDLRLVEHVTGRLTKGRAAAAGAAGGAWFGLLIGLLVGLFTPGPAWLGLVLGGLLFGALWGAALGWAGHAATGGRRDFSSTRALAASRYDLVARDGHAEQARTILHSEGLTGIA</sequence>
<dbReference type="EMBL" id="BAAASR010000018">
    <property type="protein sequence ID" value="GAA2499820.1"/>
    <property type="molecule type" value="Genomic_DNA"/>
</dbReference>
<evidence type="ECO:0000313" key="3">
    <source>
        <dbReference type="EMBL" id="GAA2499820.1"/>
    </source>
</evidence>
<organism evidence="3 4">
    <name type="scientific">Streptomyces gobitricini</name>
    <dbReference type="NCBI Taxonomy" id="68211"/>
    <lineage>
        <taxon>Bacteria</taxon>
        <taxon>Bacillati</taxon>
        <taxon>Actinomycetota</taxon>
        <taxon>Actinomycetes</taxon>
        <taxon>Kitasatosporales</taxon>
        <taxon>Streptomycetaceae</taxon>
        <taxon>Streptomyces</taxon>
    </lineage>
</organism>
<evidence type="ECO:0000259" key="2">
    <source>
        <dbReference type="Pfam" id="PF11181"/>
    </source>
</evidence>
<feature type="transmembrane region" description="Helical" evidence="1">
    <location>
        <begin position="95"/>
        <end position="116"/>
    </location>
</feature>
<reference evidence="4" key="1">
    <citation type="journal article" date="2019" name="Int. J. Syst. Evol. Microbiol.">
        <title>The Global Catalogue of Microorganisms (GCM) 10K type strain sequencing project: providing services to taxonomists for standard genome sequencing and annotation.</title>
        <authorList>
            <consortium name="The Broad Institute Genomics Platform"/>
            <consortium name="The Broad Institute Genome Sequencing Center for Infectious Disease"/>
            <person name="Wu L."/>
            <person name="Ma J."/>
        </authorList>
    </citation>
    <scope>NUCLEOTIDE SEQUENCE [LARGE SCALE GENOMIC DNA]</scope>
    <source>
        <strain evidence="4">JCM 5062</strain>
    </source>
</reference>
<proteinExistence type="predicted"/>
<feature type="transmembrane region" description="Helical" evidence="1">
    <location>
        <begin position="67"/>
        <end position="89"/>
    </location>
</feature>
<accession>A0ABP5ZLR5</accession>
<dbReference type="RefSeq" id="WP_344362082.1">
    <property type="nucleotide sequence ID" value="NZ_BAAASR010000018.1"/>
</dbReference>
<comment type="caution">
    <text evidence="3">The sequence shown here is derived from an EMBL/GenBank/DDBJ whole genome shotgun (WGS) entry which is preliminary data.</text>
</comment>
<keyword evidence="1" id="KW-0812">Transmembrane</keyword>